<dbReference type="Pfam" id="PF24346">
    <property type="entry name" value="DUF7507"/>
    <property type="match status" value="19"/>
</dbReference>
<feature type="domain" description="SpaA-like prealbumin fold" evidence="4">
    <location>
        <begin position="1164"/>
        <end position="1261"/>
    </location>
</feature>
<feature type="compositionally biased region" description="Low complexity" evidence="1">
    <location>
        <begin position="3782"/>
        <end position="3800"/>
    </location>
</feature>
<comment type="caution">
    <text evidence="8">The sequence shown here is derived from an EMBL/GenBank/DDBJ whole genome shotgun (WGS) entry which is preliminary data.</text>
</comment>
<feature type="domain" description="DUF7507" evidence="6">
    <location>
        <begin position="2515"/>
        <end position="2618"/>
    </location>
</feature>
<feature type="region of interest" description="Disordered" evidence="1">
    <location>
        <begin position="815"/>
        <end position="838"/>
    </location>
</feature>
<dbReference type="InterPro" id="IPR055354">
    <property type="entry name" value="DUF7507"/>
</dbReference>
<evidence type="ECO:0000259" key="5">
    <source>
        <dbReference type="Pfam" id="PF21959"/>
    </source>
</evidence>
<evidence type="ECO:0000313" key="8">
    <source>
        <dbReference type="EMBL" id="GGB08469.1"/>
    </source>
</evidence>
<evidence type="ECO:0000259" key="6">
    <source>
        <dbReference type="Pfam" id="PF24346"/>
    </source>
</evidence>
<feature type="region of interest" description="Disordered" evidence="1">
    <location>
        <begin position="2009"/>
        <end position="2034"/>
    </location>
</feature>
<feature type="signal peptide" evidence="2">
    <location>
        <begin position="1"/>
        <end position="34"/>
    </location>
</feature>
<feature type="compositionally biased region" description="Low complexity" evidence="1">
    <location>
        <begin position="3068"/>
        <end position="3079"/>
    </location>
</feature>
<feature type="region of interest" description="Disordered" evidence="1">
    <location>
        <begin position="2723"/>
        <end position="2743"/>
    </location>
</feature>
<accession>A0A916SMZ1</accession>
<dbReference type="SUPFAM" id="SSF63825">
    <property type="entry name" value="YWTD domain"/>
    <property type="match status" value="1"/>
</dbReference>
<feature type="compositionally biased region" description="Low complexity" evidence="1">
    <location>
        <begin position="3663"/>
        <end position="3674"/>
    </location>
</feature>
<dbReference type="Proteomes" id="UP000646478">
    <property type="component" value="Unassembled WGS sequence"/>
</dbReference>
<dbReference type="Pfam" id="PF19403">
    <property type="entry name" value="SpaA_2"/>
    <property type="match status" value="2"/>
</dbReference>
<dbReference type="InterPro" id="IPR045826">
    <property type="entry name" value="SpaA_PFL_dom_2"/>
</dbReference>
<proteinExistence type="predicted"/>
<dbReference type="InterPro" id="IPR013783">
    <property type="entry name" value="Ig-like_fold"/>
</dbReference>
<dbReference type="InterPro" id="IPR051172">
    <property type="entry name" value="Chlamydia_OmcB"/>
</dbReference>
<dbReference type="NCBIfam" id="TIGR01451">
    <property type="entry name" value="B_ant_repeat"/>
    <property type="match status" value="19"/>
</dbReference>
<dbReference type="InterPro" id="IPR001434">
    <property type="entry name" value="OmcB-like_DUF11"/>
</dbReference>
<feature type="region of interest" description="Disordered" evidence="1">
    <location>
        <begin position="3774"/>
        <end position="3800"/>
    </location>
</feature>
<evidence type="ECO:0000259" key="7">
    <source>
        <dbReference type="Pfam" id="PF24514"/>
    </source>
</evidence>
<feature type="region of interest" description="Disordered" evidence="1">
    <location>
        <begin position="3306"/>
        <end position="3334"/>
    </location>
</feature>
<feature type="compositionally biased region" description="Polar residues" evidence="1">
    <location>
        <begin position="823"/>
        <end position="834"/>
    </location>
</feature>
<evidence type="ECO:0000256" key="1">
    <source>
        <dbReference type="SAM" id="MobiDB-lite"/>
    </source>
</evidence>
<dbReference type="InterPro" id="IPR055371">
    <property type="entry name" value="SpaA_PFL_dom_4"/>
</dbReference>
<protein>
    <recommendedName>
        <fullName evidence="10">DUF11 domain-containing protein</fullName>
    </recommendedName>
</protein>
<feature type="domain" description="DUF7507" evidence="6">
    <location>
        <begin position="1804"/>
        <end position="1910"/>
    </location>
</feature>
<evidence type="ECO:0000259" key="4">
    <source>
        <dbReference type="Pfam" id="PF19403"/>
    </source>
</evidence>
<feature type="region of interest" description="Disordered" evidence="1">
    <location>
        <begin position="3189"/>
        <end position="3210"/>
    </location>
</feature>
<feature type="domain" description="DUF7507" evidence="6">
    <location>
        <begin position="2857"/>
        <end position="2962"/>
    </location>
</feature>
<feature type="region of interest" description="Disordered" evidence="1">
    <location>
        <begin position="3915"/>
        <end position="3935"/>
    </location>
</feature>
<reference evidence="8" key="2">
    <citation type="submission" date="2020-09" db="EMBL/GenBank/DDBJ databases">
        <authorList>
            <person name="Sun Q."/>
            <person name="Zhou Y."/>
        </authorList>
    </citation>
    <scope>NUCLEOTIDE SEQUENCE</scope>
    <source>
        <strain evidence="8">CGMCC 1.15082</strain>
    </source>
</reference>
<dbReference type="InterPro" id="IPR054215">
    <property type="entry name" value="DUF6923"/>
</dbReference>
<feature type="region of interest" description="Disordered" evidence="1">
    <location>
        <begin position="398"/>
        <end position="427"/>
    </location>
</feature>
<feature type="domain" description="DUF7507" evidence="6">
    <location>
        <begin position="1267"/>
        <end position="1374"/>
    </location>
</feature>
<keyword evidence="2" id="KW-0732">Signal</keyword>
<feature type="domain" description="DUF7507" evidence="6">
    <location>
        <begin position="3097"/>
        <end position="3200"/>
    </location>
</feature>
<dbReference type="PANTHER" id="PTHR34819:SF3">
    <property type="entry name" value="CELL SURFACE PROTEIN"/>
    <property type="match status" value="1"/>
</dbReference>
<gene>
    <name evidence="8" type="ORF">GCM10011491_40640</name>
</gene>
<feature type="domain" description="DUF7507" evidence="6">
    <location>
        <begin position="2744"/>
        <end position="2844"/>
    </location>
</feature>
<dbReference type="PANTHER" id="PTHR34819">
    <property type="entry name" value="LARGE CYSTEINE-RICH PERIPLASMIC PROTEIN OMCB"/>
    <property type="match status" value="1"/>
</dbReference>
<feature type="region of interest" description="Disordered" evidence="1">
    <location>
        <begin position="2250"/>
        <end position="2296"/>
    </location>
</feature>
<feature type="domain" description="DUF7507" evidence="6">
    <location>
        <begin position="2407"/>
        <end position="2500"/>
    </location>
</feature>
<evidence type="ECO:0000259" key="3">
    <source>
        <dbReference type="Pfam" id="PF01345"/>
    </source>
</evidence>
<feature type="domain" description="DUF7507" evidence="6">
    <location>
        <begin position="2161"/>
        <end position="2261"/>
    </location>
</feature>
<feature type="domain" description="DUF11" evidence="3">
    <location>
        <begin position="710"/>
        <end position="833"/>
    </location>
</feature>
<feature type="domain" description="DUF7507" evidence="6">
    <location>
        <begin position="3455"/>
        <end position="3554"/>
    </location>
</feature>
<dbReference type="NCBIfam" id="NF012200">
    <property type="entry name" value="choice_anch_D"/>
    <property type="match status" value="1"/>
</dbReference>
<feature type="region of interest" description="Disordered" evidence="1">
    <location>
        <begin position="1896"/>
        <end position="1926"/>
    </location>
</feature>
<feature type="domain" description="DUF7507" evidence="6">
    <location>
        <begin position="2037"/>
        <end position="2140"/>
    </location>
</feature>
<feature type="compositionally biased region" description="Low complexity" evidence="1">
    <location>
        <begin position="3425"/>
        <end position="3436"/>
    </location>
</feature>
<feature type="domain" description="DUF7507" evidence="6">
    <location>
        <begin position="3811"/>
        <end position="3921"/>
    </location>
</feature>
<keyword evidence="9" id="KW-1185">Reference proteome</keyword>
<feature type="domain" description="DUF7507" evidence="6">
    <location>
        <begin position="2975"/>
        <end position="3082"/>
    </location>
</feature>
<name>A0A916SMZ1_9HYPH</name>
<feature type="domain" description="DUF7507" evidence="6">
    <location>
        <begin position="3213"/>
        <end position="3320"/>
    </location>
</feature>
<feature type="domain" description="DUF6923" evidence="5">
    <location>
        <begin position="65"/>
        <end position="284"/>
    </location>
</feature>
<feature type="domain" description="DUF7507" evidence="6">
    <location>
        <begin position="1923"/>
        <end position="2023"/>
    </location>
</feature>
<feature type="domain" description="DUF11" evidence="3">
    <location>
        <begin position="3943"/>
        <end position="4059"/>
    </location>
</feature>
<feature type="domain" description="DUF7507" evidence="6">
    <location>
        <begin position="3574"/>
        <end position="3676"/>
    </location>
</feature>
<dbReference type="Pfam" id="PF01345">
    <property type="entry name" value="DUF11"/>
    <property type="match status" value="3"/>
</dbReference>
<evidence type="ECO:0000313" key="9">
    <source>
        <dbReference type="Proteomes" id="UP000646478"/>
    </source>
</evidence>
<evidence type="ECO:0000256" key="2">
    <source>
        <dbReference type="SAM" id="SignalP"/>
    </source>
</evidence>
<feature type="domain" description="DUF7507" evidence="6">
    <location>
        <begin position="2274"/>
        <end position="2381"/>
    </location>
</feature>
<feature type="domain" description="DUF7507" evidence="6">
    <location>
        <begin position="3333"/>
        <end position="3435"/>
    </location>
</feature>
<dbReference type="Pfam" id="PF21959">
    <property type="entry name" value="DUF6923"/>
    <property type="match status" value="1"/>
</dbReference>
<feature type="region of interest" description="Disordered" evidence="1">
    <location>
        <begin position="2489"/>
        <end position="2510"/>
    </location>
</feature>
<feature type="chain" id="PRO_5036918393" description="DUF11 domain-containing protein" evidence="2">
    <location>
        <begin position="35"/>
        <end position="4270"/>
    </location>
</feature>
<feature type="domain" description="DUF7507" evidence="6">
    <location>
        <begin position="3700"/>
        <end position="3794"/>
    </location>
</feature>
<feature type="region of interest" description="Disordered" evidence="1">
    <location>
        <begin position="3537"/>
        <end position="3561"/>
    </location>
</feature>
<feature type="region of interest" description="Disordered" evidence="1">
    <location>
        <begin position="2604"/>
        <end position="2630"/>
    </location>
</feature>
<feature type="domain" description="SpaA-like prealbumin fold" evidence="4">
    <location>
        <begin position="1701"/>
        <end position="1798"/>
    </location>
</feature>
<feature type="compositionally biased region" description="Polar residues" evidence="1">
    <location>
        <begin position="403"/>
        <end position="418"/>
    </location>
</feature>
<evidence type="ECO:0008006" key="10">
    <source>
        <dbReference type="Google" id="ProtNLM"/>
    </source>
</evidence>
<dbReference type="Pfam" id="PF24514">
    <property type="entry name" value="SpaA_4"/>
    <property type="match status" value="1"/>
</dbReference>
<feature type="domain" description="DUF11" evidence="3">
    <location>
        <begin position="293"/>
        <end position="415"/>
    </location>
</feature>
<feature type="region of interest" description="Disordered" evidence="1">
    <location>
        <begin position="3653"/>
        <end position="3682"/>
    </location>
</feature>
<reference evidence="8" key="1">
    <citation type="journal article" date="2014" name="Int. J. Syst. Evol. Microbiol.">
        <title>Complete genome sequence of Corynebacterium casei LMG S-19264T (=DSM 44701T), isolated from a smear-ripened cheese.</title>
        <authorList>
            <consortium name="US DOE Joint Genome Institute (JGI-PGF)"/>
            <person name="Walter F."/>
            <person name="Albersmeier A."/>
            <person name="Kalinowski J."/>
            <person name="Ruckert C."/>
        </authorList>
    </citation>
    <scope>NUCLEOTIDE SEQUENCE</scope>
    <source>
        <strain evidence="8">CGMCC 1.15082</strain>
    </source>
</reference>
<feature type="domain" description="SpaA-like prealbumin fold" evidence="7">
    <location>
        <begin position="592"/>
        <end position="706"/>
    </location>
</feature>
<feature type="region of interest" description="Disordered" evidence="1">
    <location>
        <begin position="3418"/>
        <end position="3443"/>
    </location>
</feature>
<dbReference type="Gene3D" id="2.60.40.10">
    <property type="entry name" value="Immunoglobulins"/>
    <property type="match status" value="15"/>
</dbReference>
<sequence>MFHIALLPTMVRRFKPAIAKRAFMPAMAMLTVSAALVGFSNSEARAQAAQPTFPACAPTIYFGQDGATQLVSTDTTTTPFTLTPIGGPNSLGYNAMAYDPSTNYIYATRWDASAGAYKLLRVGADGSVQDLGVIGGGGINAGGGLLNGSGIASGEIGADGYFYLKHNSTSNQMFRVDLSTRTATLITMSRSFASGDWAWHNGFLYAHDQVTGILNAVNPRTGAVTQIGNTGLSGADAFGSMIGATNGVFGRNNNGGFYQFDVNTGAATLISNMAAAGGDGAKCVNSPVNLPVDLSITKDDGVTVYTPGLDASYTIVVTNNGSHGVTGAKVSDPLPAGFTGTWTCGNATGGAVCGAPSGTGSLNTTADLPAGSSVTYAFSTGIPSSYSGALTNTATVTAPDGVTDTNPGNNSASDTNTMAPPPVSGACSPREITPGATFSFAPLGITGQVTKTGSPTGWDPAWTTMGRDYSITWTFAQPIPANWIQFAVWDVGGRNTYTATTLPSIRVTVSGGTATTADFSLVPGGYSTLYADMAYNASTGAFRYIPRSDEMKAAGTLRGNSADTVRTLTITATGILAGDYIGNSLYARPACITMEKVSQNGTGSFNFNMSNVVQANGTAVPSATLTTTTPGTAVSTPAYNARPGANMVLSEVIPAGWSVSSAVCTDRNAGGTGNPTVIGSFTSPALTIPAASVRPQADILCRFTNTTATDLAITKDDGAAEYGPGTDVTYNITVTNNGPTAVTDAVIRDPLSAGITTASWTCGNATGGAVCRAPSGTGAMSTTADLPAGASLTYQMTMSVPADFTGDLVNTATVAPPAGLTDSDPSNNSATDTNKAGAPKVRVKKELIGESVTTNNIAEPGEVLTYKVTITHESGIAFKDFDFIENIPNGATMTRVSGADGFTAPVAGASTVQLRVPEVPVGGVAEVEIDLTVAAPIPLGVSQIRNLVSGGDVPADCADCSVATPTPPYSPVSPPTISCSTTGAYFNTAFNGSGGMKASGSDDYWQVALTAANVTTPPATLSYGAATVVSAPPANYIKSPFGNANWIAHQANGGHTGNVDVFYRYQFNLDPGVDPKSLALAMNYYSDNSVYQVWVNGVAQNIRSRYGSADPYFYAGFAANGVASGILNKDWKTGLNTIIVHVKSGPGAQAFMAQITSDSICQPKLTLRKEVINDGEGTATPANFTLTATGKSPLTNAIQGPMGDTAVTNASIPAGTYTLAEVNQPGYVASAYSCAVDGGASTVLANNELTLANGQNAICTIVNDDQNPSLTIDKTGAFKNDRDGDGFVDAGDTITYSFLVKNTGNVPLTDVTVKDDLLARAGLTVTPGPQTLQPDAEITFTATYTALQDDIEAGQVTNTATAVGTPPFGDPIESEPDTLVMPPDSQPVVKVKKELINESINANNVAEAGEVLTYRVTLTHVSGASFKDFDFIENIPNGATMTRVSGADGFTDPVAGASTVQLRVPEVPAGGTVEVEIDLMVAAPVPLGISQIRNLVSGGDVPPDCTECSVDLPTPPYTPQFPETISCTTPGAFFNTAYNGAGGAKPSGFDTYWQVAYNTNGTLPASSAYGAATVVSNPNSGWATSPYSNARWIARSATGTPNGPYDAYYRYQFNLDAAVDPSSLSLKMNYYADDNVVQVYVNGAAQGISATSAYATGRGASGTLNKNFKTGLNEIIVHTLNTGGVGGFMAQIDAGNICQPKITLRKEVINDQKGTAVPTDFTLRATGKSPLTKVIVGKMGEPAVTNASVPAGTFILGEDNQPGYLASTYSCAVDGGAETILTNSELTLVNGQNAICTIINNDQAPELKLEKTGKLNDRNGNDLIDLGETINYSFRVENVGDVPLTNVTVNDDLLARAGISVTPGPQTIQPGGVVTFTATYTPTQADINAGSVVNTATATGTPPVGDPVPSNPSTATVPPDQTPGLTIDKEGVLNDKDGDGLIDLGETISYTFLVTNTGTVTLTDVTVNDPLVEVEEDPVTLAPKGTFTFHGSYTPTQEDINKGNVVNTAHATGTPPSGPAIDSDPDTKIVPPDQTPRLIIDKVGTLNDTDGDGVIDPGETVNYSFTVTNTGTVTMSNVTVDDPKLKAAGLTVLETPQTLTPGQSFTFTLSGSYEPEQSEIDANLVINTATATGNTPSGTFYRSNPDSEQVPPDQTPGFSIDKIGKLNDLDGDDKIDLGETISYSFIVRNTGAVTLNNVTVEDTLLANRGIAIDPGPQTLAPGGVVTFTATYEPDQADIDKGDVVNTAKAIGTTPSGTSVESDPDTETVPPQQTPGLTIDKVGELNDTDNDGKVGPGETVDYTFTVTNTGMVTMTDVTVDDPKLKAAGLTVLEAPQTLSPGQSFTFHLSGSYQPGQTEIDANLIVNTATATGTTPQGSPFRSDPDTETVPPAQNAGLLIDKIGKLNDLDGDNKIDPGETVSYSFRVTNIGAVTLDNVMVDDPKLTVVGVTIVEGPQTLAPGASFVFTATEYTPVQGEIDAGEVKNTATARGVTPSGDPVVSNPDEETVPPDQSAALTIDKEGLLNDKDGDNKIDPDETITYTFTVRNTGNVTLVGVTVKDDLLAARSISVTPGPQTLAPGGQVVFTAVYTPEQADIEGEFVKNTATATGSDPEGNLIESPEDTAQVPPDRTPGITIDKTGTLQDKDGDGLIDEGEDITYTFLVTNTGNVTLKNVTVDDPLVKVVEEPQTLLPGGTFTFHGSYTPVQADIDAGNVKNTAHAVGTVPSGDTVRSEPDSYTVPPDQTPGLVLEKQGTLNDSNGNKLLDLGETISYTFTVTNAGKVTLSNVTIDDPLVTVVEGPQVLGPRGTFVFHGTYTPVQADIDAGKVLNTAVAKGVTPANTPVESEPDSFEVTANITPGLTIKKSGVLNDNDGDNRIDLGETISYSFLVTNTGTVTLNNVTVADTLLADRDIAVTPGPQTIAPGGSVTFTALYPPTQADVDAGDVVNMATATGTTPTGTPVKSNEDRATVPPDQMPRLTIDKVGTLNDLDGDNVIDPGETVDYIFKVTNTGTVTMNNVTVNDPKLVAAGLTVIESSRTLAPGESFTFHLSRSYEPSQAEIDAGKVVNTATATGTTPSGTPYESNPDTEQVPPDQVSGLTIKKSGVLNDNDGDDHIDLGETISYSFLVTNTGAVTLSNVTVDDTLLADRSITVTPGPQTIAPGGSVTFTAVYPPSQADVDAGDVVNMATATGTTPTGTPVESNEDRATVPPDQMPRLTIDKVGTLNDLDGDNVIDTGETVDYTFKVTNTGTVTMNNVTVNDPKLVAAGLTVVEAPRTLAPGESFTFHLSRSYEPSQAEIDAGKVVNTATATGTTPSGTPYESNPDTEQVPPDQVPGLKLRKSGQLQDTNRNNLVDAGEQIVFTFVITNTGAVTMTDVTVNDPMLKRNNLTVTPGPQTLAPGAEAIFTATYTAKQEDIDGGKVENTATGTGTPPGGKTPIDSPPDTVTVPPNEATGLSMRKSGQLQDTNGNNLADAGEQIVYTFVVKNTGAVTMTDVTVNDPMLKRNNLTVTPGPQTLAPGEEAIFTATYTAKQEDIDGGKVENTATGTGTPPGGKTPIDSPPDTVTVPPNEATGLSMRKSGQLQDTNGNNLADAGEQIIYTFVVKNTGAVTMTDVTVNDPMLKRNNLTVTPGPQTLAPGEEAIFTATYTAKQEDIDGGKVENTATGTGTPPDGGTPIESPPSTVVVPPNEATGLSMRKSGELKDTNGNKLVDPGEEIVYTFVVKNTGAVTMTDVTVNDPMLKRNNLTVTPGPQTLAPGEEATFTATYTATQRDIDGGKVENTATGTGTPPDGGTPIDSPPDTVTVPPVEASRLEVEKTGKFNDNDNNGYASLGDTITYSFTITNTGGQVIDNVSPVDEGPTFNGERAAGQLSAFEPESVTLEAYGKQVFTATYALTQEDIDNAAGVTDGMENSATAKGTIVGGGGEVPSTTSTSKVTIPPVQPSDITILKQAGLRQIKRGEKAPFTITVTNHSTRNAGLVSVTDTIPSGFRYVDGSATIWYEEPTRTDPVEIKPVVNGRQVRFDDVELGPNAVVKIRLSMLALSTAGPGKHTNKATVHTPDGESLAPEARADVEIMIEPVFDCGDIVGKVFDDQNRNGYQDKGEPGLPGVRIATVRGSLVTTDKHGRFHVACADLPDNRIGTNFIMKLDPRTLPAGYRLTTENPRVIRLTAGKMSTLNFGASIGRVVRLDLTDAAFEPGTTSLKQKWLKGLEQLFEALEGEPSTLRLSYGAAADAALARERIEALQEDIAKRWKSVRGRYELNIETRVEAGQ</sequence>
<organism evidence="8 9">
    <name type="scientific">Brucella endophytica</name>
    <dbReference type="NCBI Taxonomy" id="1963359"/>
    <lineage>
        <taxon>Bacteria</taxon>
        <taxon>Pseudomonadati</taxon>
        <taxon>Pseudomonadota</taxon>
        <taxon>Alphaproteobacteria</taxon>
        <taxon>Hyphomicrobiales</taxon>
        <taxon>Brucellaceae</taxon>
        <taxon>Brucella/Ochrobactrum group</taxon>
        <taxon>Brucella</taxon>
    </lineage>
</organism>
<feature type="domain" description="DUF7507" evidence="6">
    <location>
        <begin position="2630"/>
        <end position="2731"/>
    </location>
</feature>
<dbReference type="RefSeq" id="WP_188826024.1">
    <property type="nucleotide sequence ID" value="NZ_BMHH01000024.1"/>
</dbReference>
<feature type="region of interest" description="Disordered" evidence="1">
    <location>
        <begin position="3068"/>
        <end position="3094"/>
    </location>
</feature>
<feature type="compositionally biased region" description="Low complexity" evidence="1">
    <location>
        <begin position="3544"/>
        <end position="3555"/>
    </location>
</feature>
<dbReference type="EMBL" id="BMHH01000024">
    <property type="protein sequence ID" value="GGB08469.1"/>
    <property type="molecule type" value="Genomic_DNA"/>
</dbReference>
<dbReference type="InterPro" id="IPR047589">
    <property type="entry name" value="DUF11_rpt"/>
</dbReference>
<feature type="compositionally biased region" description="Low complexity" evidence="1">
    <location>
        <begin position="3306"/>
        <end position="3317"/>
    </location>
</feature>